<dbReference type="GeneID" id="93949827"/>
<dbReference type="PANTHER" id="PTHR37691:SF1">
    <property type="entry name" value="BLR3518 PROTEIN"/>
    <property type="match status" value="1"/>
</dbReference>
<evidence type="ECO:0000313" key="1">
    <source>
        <dbReference type="EMBL" id="MDF8371911.1"/>
    </source>
</evidence>
<dbReference type="RefSeq" id="WP_140837112.1">
    <property type="nucleotide sequence ID" value="NZ_CAXLJE010000006.1"/>
</dbReference>
<protein>
    <recommendedName>
        <fullName evidence="3">Sulfur reduction protein DsrE</fullName>
    </recommendedName>
</protein>
<name>A0ABD4XMF8_WEIPA</name>
<reference evidence="1 2" key="1">
    <citation type="submission" date="2020-03" db="EMBL/GenBank/DDBJ databases">
        <title>Comparative genomics of Weissella paramesenteroides.</title>
        <authorList>
            <person name="Kant R."/>
            <person name="Takala T."/>
            <person name="Saris P."/>
        </authorList>
    </citation>
    <scope>NUCLEOTIDE SEQUENCE [LARGE SCALE GENOMIC DNA]</scope>
    <source>
        <strain evidence="1 2">SJ27-4</strain>
    </source>
</reference>
<accession>A0ABD4XMF8</accession>
<dbReference type="PANTHER" id="PTHR37691">
    <property type="entry name" value="BLR3518 PROTEIN"/>
    <property type="match status" value="1"/>
</dbReference>
<dbReference type="Proteomes" id="UP001215461">
    <property type="component" value="Unassembled WGS sequence"/>
</dbReference>
<organism evidence="1 2">
    <name type="scientific">Weissella paramesenteroides</name>
    <name type="common">Leuconostoc paramesenteroides</name>
    <dbReference type="NCBI Taxonomy" id="1249"/>
    <lineage>
        <taxon>Bacteria</taxon>
        <taxon>Bacillati</taxon>
        <taxon>Bacillota</taxon>
        <taxon>Bacilli</taxon>
        <taxon>Lactobacillales</taxon>
        <taxon>Lactobacillaceae</taxon>
        <taxon>Weissella</taxon>
    </lineage>
</organism>
<dbReference type="InterPro" id="IPR027396">
    <property type="entry name" value="DsrEFH-like"/>
</dbReference>
<dbReference type="Gene3D" id="3.40.1260.10">
    <property type="entry name" value="DsrEFH-like"/>
    <property type="match status" value="1"/>
</dbReference>
<comment type="caution">
    <text evidence="1">The sequence shown here is derived from an EMBL/GenBank/DDBJ whole genome shotgun (WGS) entry which is preliminary data.</text>
</comment>
<dbReference type="AlphaFoldDB" id="A0ABD4XMF8"/>
<evidence type="ECO:0000313" key="2">
    <source>
        <dbReference type="Proteomes" id="UP001215461"/>
    </source>
</evidence>
<dbReference type="SUPFAM" id="SSF75169">
    <property type="entry name" value="DsrEFH-like"/>
    <property type="match status" value="1"/>
</dbReference>
<dbReference type="InterPro" id="IPR003787">
    <property type="entry name" value="Sulphur_relay_DsrE/F-like"/>
</dbReference>
<sequence>MLNTIFHIDETQKWSVVISNLKHLHEWMQSNNESGVIELVVNGEAISDTIINSKQNLSELFEIGIDVRACKNSMDQREIQEDDLQNHVKVVPSGVVELAIKQRDGFGYIKP</sequence>
<gene>
    <name evidence="1" type="ORF">G9403_09785</name>
</gene>
<dbReference type="EMBL" id="JAANXN010000016">
    <property type="protein sequence ID" value="MDF8371911.1"/>
    <property type="molecule type" value="Genomic_DNA"/>
</dbReference>
<dbReference type="Pfam" id="PF02635">
    <property type="entry name" value="DsrE"/>
    <property type="match status" value="1"/>
</dbReference>
<proteinExistence type="predicted"/>
<evidence type="ECO:0008006" key="3">
    <source>
        <dbReference type="Google" id="ProtNLM"/>
    </source>
</evidence>